<keyword evidence="4" id="KW-1185">Reference proteome</keyword>
<keyword evidence="2" id="KW-1133">Transmembrane helix</keyword>
<dbReference type="RefSeq" id="XP_018735324.1">
    <property type="nucleotide sequence ID" value="XM_018877974.1"/>
</dbReference>
<dbReference type="EMBL" id="CP014501">
    <property type="protein sequence ID" value="ANB12847.1"/>
    <property type="molecule type" value="Genomic_DNA"/>
</dbReference>
<sequence length="110" mass="12183">MSRIKFDPRVLADIAFLIGASASIYYLFSHLMSQIGDGPHSAEAKKKANASLQRLQARHPGLELELDDYEQIIVASVVTPAEIKVQFKDVGGLEDIIDELRESVLYPLTV</sequence>
<keyword evidence="1" id="KW-0175">Coiled coil</keyword>
<feature type="transmembrane region" description="Helical" evidence="2">
    <location>
        <begin position="10"/>
        <end position="28"/>
    </location>
</feature>
<dbReference type="KEGG" id="slb:AWJ20_1122"/>
<dbReference type="OrthoDB" id="10254455at2759"/>
<evidence type="ECO:0000313" key="3">
    <source>
        <dbReference type="EMBL" id="ANB12847.1"/>
    </source>
</evidence>
<dbReference type="Proteomes" id="UP000189580">
    <property type="component" value="Chromosome a"/>
</dbReference>
<name>A0A161HJG1_9ASCO</name>
<keyword evidence="2" id="KW-0472">Membrane</keyword>
<dbReference type="GeneID" id="30032890"/>
<accession>A0A161HJG1</accession>
<evidence type="ECO:0000256" key="2">
    <source>
        <dbReference type="SAM" id="Phobius"/>
    </source>
</evidence>
<organism evidence="3 4">
    <name type="scientific">Sugiyamaella lignohabitans</name>
    <dbReference type="NCBI Taxonomy" id="796027"/>
    <lineage>
        <taxon>Eukaryota</taxon>
        <taxon>Fungi</taxon>
        <taxon>Dikarya</taxon>
        <taxon>Ascomycota</taxon>
        <taxon>Saccharomycotina</taxon>
        <taxon>Dipodascomycetes</taxon>
        <taxon>Dipodascales</taxon>
        <taxon>Trichomonascaceae</taxon>
        <taxon>Sugiyamaella</taxon>
    </lineage>
</organism>
<gene>
    <name evidence="3" type="primary">MSP1</name>
    <name evidence="3" type="ORF">AWJ20_1122</name>
</gene>
<keyword evidence="2" id="KW-0812">Transmembrane</keyword>
<dbReference type="AlphaFoldDB" id="A0A161HJG1"/>
<reference evidence="3 4" key="1">
    <citation type="submission" date="2016-02" db="EMBL/GenBank/DDBJ databases">
        <title>Complete genome sequence and transcriptome regulation of the pentose utilising yeast Sugiyamaella lignohabitans.</title>
        <authorList>
            <person name="Bellasio M."/>
            <person name="Peymann A."/>
            <person name="Valli M."/>
            <person name="Sipitzky M."/>
            <person name="Graf A."/>
            <person name="Sauer M."/>
            <person name="Marx H."/>
            <person name="Mattanovich D."/>
        </authorList>
    </citation>
    <scope>NUCLEOTIDE SEQUENCE [LARGE SCALE GENOMIC DNA]</scope>
    <source>
        <strain evidence="3 4">CBS 10342</strain>
    </source>
</reference>
<evidence type="ECO:0000256" key="1">
    <source>
        <dbReference type="SAM" id="Coils"/>
    </source>
</evidence>
<proteinExistence type="predicted"/>
<protein>
    <submittedName>
        <fullName evidence="3">Msp1p</fullName>
    </submittedName>
</protein>
<evidence type="ECO:0000313" key="4">
    <source>
        <dbReference type="Proteomes" id="UP000189580"/>
    </source>
</evidence>
<feature type="coiled-coil region" evidence="1">
    <location>
        <begin position="45"/>
        <end position="72"/>
    </location>
</feature>